<evidence type="ECO:0000313" key="10">
    <source>
        <dbReference type="EMBL" id="CUH67559.1"/>
    </source>
</evidence>
<gene>
    <name evidence="8 10" type="primary">mobA</name>
    <name evidence="10" type="ORF">TG4357_03078</name>
</gene>
<keyword evidence="7 8" id="KW-0501">Molybdenum cofactor biosynthesis</keyword>
<dbReference type="NCBIfam" id="TIGR02665">
    <property type="entry name" value="molyb_mobA"/>
    <property type="match status" value="1"/>
</dbReference>
<feature type="binding site" evidence="8">
    <location>
        <position position="101"/>
    </location>
    <ligand>
        <name>Mg(2+)</name>
        <dbReference type="ChEBI" id="CHEBI:18420"/>
    </ligand>
</feature>
<dbReference type="GO" id="GO:0046872">
    <property type="term" value="F:metal ion binding"/>
    <property type="evidence" value="ECO:0007669"/>
    <property type="project" value="UniProtKB-KW"/>
</dbReference>
<dbReference type="AlphaFoldDB" id="A0A0P1FHZ6"/>
<dbReference type="GO" id="GO:0005525">
    <property type="term" value="F:GTP binding"/>
    <property type="evidence" value="ECO:0007669"/>
    <property type="project" value="UniProtKB-UniRule"/>
</dbReference>
<feature type="binding site" evidence="8">
    <location>
        <position position="101"/>
    </location>
    <ligand>
        <name>GTP</name>
        <dbReference type="ChEBI" id="CHEBI:37565"/>
    </ligand>
</feature>
<evidence type="ECO:0000256" key="1">
    <source>
        <dbReference type="ARBA" id="ARBA00022490"/>
    </source>
</evidence>
<dbReference type="Proteomes" id="UP000051587">
    <property type="component" value="Unassembled WGS sequence"/>
</dbReference>
<comment type="domain">
    <text evidence="8">The N-terminal domain determines nucleotide recognition and specific binding, while the C-terminal domain determines the specific binding to the target protein.</text>
</comment>
<reference evidence="10 11" key="1">
    <citation type="submission" date="2015-09" db="EMBL/GenBank/DDBJ databases">
        <authorList>
            <consortium name="Swine Surveillance"/>
        </authorList>
    </citation>
    <scope>NUCLEOTIDE SEQUENCE [LARGE SCALE GENOMIC DNA]</scope>
    <source>
        <strain evidence="10 11">CECT 4357</strain>
    </source>
</reference>
<comment type="subcellular location">
    <subcellularLocation>
        <location evidence="8">Cytoplasm</location>
    </subcellularLocation>
</comment>
<dbReference type="HAMAP" id="MF_00316">
    <property type="entry name" value="MobA"/>
    <property type="match status" value="1"/>
</dbReference>
<accession>A0A0P1FHZ6</accession>
<keyword evidence="3 8" id="KW-0479">Metal-binding</keyword>
<keyword evidence="2 8" id="KW-0808">Transferase</keyword>
<feature type="binding site" evidence="8">
    <location>
        <begin position="10"/>
        <end position="12"/>
    </location>
    <ligand>
        <name>GTP</name>
        <dbReference type="ChEBI" id="CHEBI:37565"/>
    </ligand>
</feature>
<dbReference type="InterPro" id="IPR029044">
    <property type="entry name" value="Nucleotide-diphossugar_trans"/>
</dbReference>
<dbReference type="InterPro" id="IPR013482">
    <property type="entry name" value="Molybde_CF_guanTrfase"/>
</dbReference>
<keyword evidence="4 8" id="KW-0547">Nucleotide-binding</keyword>
<feature type="binding site" evidence="8">
    <location>
        <position position="23"/>
    </location>
    <ligand>
        <name>GTP</name>
        <dbReference type="ChEBI" id="CHEBI:37565"/>
    </ligand>
</feature>
<dbReference type="PANTHER" id="PTHR19136:SF81">
    <property type="entry name" value="MOLYBDENUM COFACTOR GUANYLYLTRANSFERASE"/>
    <property type="match status" value="1"/>
</dbReference>
<evidence type="ECO:0000256" key="7">
    <source>
        <dbReference type="ARBA" id="ARBA00023150"/>
    </source>
</evidence>
<evidence type="ECO:0000256" key="4">
    <source>
        <dbReference type="ARBA" id="ARBA00022741"/>
    </source>
</evidence>
<feature type="binding site" evidence="8">
    <location>
        <position position="69"/>
    </location>
    <ligand>
        <name>GTP</name>
        <dbReference type="ChEBI" id="CHEBI:37565"/>
    </ligand>
</feature>
<keyword evidence="1 8" id="KW-0963">Cytoplasm</keyword>
<evidence type="ECO:0000256" key="3">
    <source>
        <dbReference type="ARBA" id="ARBA00022723"/>
    </source>
</evidence>
<dbReference type="GO" id="GO:0005737">
    <property type="term" value="C:cytoplasm"/>
    <property type="evidence" value="ECO:0007669"/>
    <property type="project" value="UniProtKB-SubCell"/>
</dbReference>
<evidence type="ECO:0000313" key="11">
    <source>
        <dbReference type="Proteomes" id="UP000051587"/>
    </source>
</evidence>
<comment type="function">
    <text evidence="8">Transfers a GMP moiety from GTP to Mo-molybdopterin (Mo-MPT) cofactor (Moco or molybdenum cofactor) to form Mo-molybdopterin guanine dinucleotide (Mo-MGD) cofactor.</text>
</comment>
<dbReference type="InterPro" id="IPR025877">
    <property type="entry name" value="MobA-like_NTP_Trfase"/>
</dbReference>
<keyword evidence="5 8" id="KW-0460">Magnesium</keyword>
<evidence type="ECO:0000256" key="2">
    <source>
        <dbReference type="ARBA" id="ARBA00022679"/>
    </source>
</evidence>
<name>A0A0P1FHZ6_THAGE</name>
<comment type="cofactor">
    <cofactor evidence="8">
        <name>Mg(2+)</name>
        <dbReference type="ChEBI" id="CHEBI:18420"/>
    </cofactor>
</comment>
<dbReference type="GO" id="GO:0061603">
    <property type="term" value="F:molybdenum cofactor guanylyltransferase activity"/>
    <property type="evidence" value="ECO:0007669"/>
    <property type="project" value="UniProtKB-EC"/>
</dbReference>
<evidence type="ECO:0000259" key="9">
    <source>
        <dbReference type="Pfam" id="PF12804"/>
    </source>
</evidence>
<keyword evidence="10" id="KW-0548">Nucleotidyltransferase</keyword>
<comment type="catalytic activity">
    <reaction evidence="8">
        <text>Mo-molybdopterin + GTP + H(+) = Mo-molybdopterin guanine dinucleotide + diphosphate</text>
        <dbReference type="Rhea" id="RHEA:34243"/>
        <dbReference type="ChEBI" id="CHEBI:15378"/>
        <dbReference type="ChEBI" id="CHEBI:33019"/>
        <dbReference type="ChEBI" id="CHEBI:37565"/>
        <dbReference type="ChEBI" id="CHEBI:71302"/>
        <dbReference type="ChEBI" id="CHEBI:71310"/>
        <dbReference type="EC" id="2.7.7.77"/>
    </reaction>
</comment>
<evidence type="ECO:0000256" key="5">
    <source>
        <dbReference type="ARBA" id="ARBA00022842"/>
    </source>
</evidence>
<keyword evidence="11" id="KW-1185">Reference proteome</keyword>
<dbReference type="EC" id="2.7.7.77" evidence="8"/>
<evidence type="ECO:0000256" key="6">
    <source>
        <dbReference type="ARBA" id="ARBA00023134"/>
    </source>
</evidence>
<sequence length="206" mass="21676">MTGRIPGVILAGGSARRMGGGDKCLLALGGRPLLAQVIDRFRPQVGAMMLNANGDPARFADCGLPVVADDFADAGPLAGVLAALDWAAGQGATQVATVAADTPFLPPDLVLRLQQGRGQAPIALATTPDPENRSRLHPTFGLWSVDLRPGLRAALQQGSRKMGHWAEAQGAARVIFDSPQAQQWFFNVNTPDDLVRAETILHSGQV</sequence>
<feature type="binding site" evidence="8">
    <location>
        <position position="51"/>
    </location>
    <ligand>
        <name>GTP</name>
        <dbReference type="ChEBI" id="CHEBI:37565"/>
    </ligand>
</feature>
<keyword evidence="6 8" id="KW-0342">GTP-binding</keyword>
<comment type="similarity">
    <text evidence="8">Belongs to the MobA family.</text>
</comment>
<evidence type="ECO:0000256" key="8">
    <source>
        <dbReference type="HAMAP-Rule" id="MF_00316"/>
    </source>
</evidence>
<dbReference type="OrthoDB" id="9788394at2"/>
<dbReference type="GO" id="GO:1902758">
    <property type="term" value="P:bis(molybdopterin guanine dinucleotide)molybdenum biosynthetic process"/>
    <property type="evidence" value="ECO:0007669"/>
    <property type="project" value="TreeGrafter"/>
</dbReference>
<organism evidence="10 11">
    <name type="scientific">Thalassovita gelatinovora</name>
    <name type="common">Thalassobius gelatinovorus</name>
    <dbReference type="NCBI Taxonomy" id="53501"/>
    <lineage>
        <taxon>Bacteria</taxon>
        <taxon>Pseudomonadati</taxon>
        <taxon>Pseudomonadota</taxon>
        <taxon>Alphaproteobacteria</taxon>
        <taxon>Rhodobacterales</taxon>
        <taxon>Roseobacteraceae</taxon>
        <taxon>Thalassovita</taxon>
    </lineage>
</organism>
<dbReference type="RefSeq" id="WP_058263766.1">
    <property type="nucleotide sequence ID" value="NZ_CP051181.1"/>
</dbReference>
<protein>
    <recommendedName>
        <fullName evidence="8">Molybdenum cofactor guanylyltransferase</fullName>
        <shortName evidence="8">MoCo guanylyltransferase</shortName>
        <ecNumber evidence="8">2.7.7.77</ecNumber>
    </recommendedName>
    <alternativeName>
        <fullName evidence="8">GTP:molybdopterin guanylyltransferase</fullName>
    </alternativeName>
    <alternativeName>
        <fullName evidence="8">Mo-MPT guanylyltransferase</fullName>
    </alternativeName>
    <alternativeName>
        <fullName evidence="8">Molybdopterin guanylyltransferase</fullName>
    </alternativeName>
    <alternativeName>
        <fullName evidence="8">Molybdopterin-guanine dinucleotide synthase</fullName>
        <shortName evidence="8">MGD synthase</shortName>
    </alternativeName>
</protein>
<dbReference type="SUPFAM" id="SSF53448">
    <property type="entry name" value="Nucleotide-diphospho-sugar transferases"/>
    <property type="match status" value="1"/>
</dbReference>
<feature type="domain" description="MobA-like NTP transferase" evidence="9">
    <location>
        <begin position="7"/>
        <end position="162"/>
    </location>
</feature>
<comment type="subunit">
    <text evidence="8">Monomer.</text>
</comment>
<dbReference type="Pfam" id="PF12804">
    <property type="entry name" value="NTP_transf_3"/>
    <property type="match status" value="1"/>
</dbReference>
<dbReference type="PANTHER" id="PTHR19136">
    <property type="entry name" value="MOLYBDENUM COFACTOR GUANYLYLTRANSFERASE"/>
    <property type="match status" value="1"/>
</dbReference>
<dbReference type="Gene3D" id="3.90.550.10">
    <property type="entry name" value="Spore Coat Polysaccharide Biosynthesis Protein SpsA, Chain A"/>
    <property type="match status" value="1"/>
</dbReference>
<dbReference type="EMBL" id="CYSA01000026">
    <property type="protein sequence ID" value="CUH67559.1"/>
    <property type="molecule type" value="Genomic_DNA"/>
</dbReference>
<proteinExistence type="inferred from homology"/>
<dbReference type="STRING" id="53501.SAMN04488043_101182"/>
<dbReference type="CDD" id="cd02503">
    <property type="entry name" value="MobA"/>
    <property type="match status" value="1"/>
</dbReference>